<keyword evidence="2" id="KW-0732">Signal</keyword>
<name>A0A1G2REI5_9BACT</name>
<dbReference type="AlphaFoldDB" id="A0A1G2REI5"/>
<evidence type="ECO:0000256" key="2">
    <source>
        <dbReference type="SAM" id="SignalP"/>
    </source>
</evidence>
<feature type="transmembrane region" description="Helical" evidence="1">
    <location>
        <begin position="109"/>
        <end position="131"/>
    </location>
</feature>
<dbReference type="Proteomes" id="UP000178613">
    <property type="component" value="Unassembled WGS sequence"/>
</dbReference>
<protein>
    <submittedName>
        <fullName evidence="3">Uncharacterized protein</fullName>
    </submittedName>
</protein>
<gene>
    <name evidence="3" type="ORF">A3D64_00315</name>
</gene>
<feature type="chain" id="PRO_5009584234" evidence="2">
    <location>
        <begin position="35"/>
        <end position="159"/>
    </location>
</feature>
<reference evidence="3 4" key="1">
    <citation type="journal article" date="2016" name="Nat. Commun.">
        <title>Thousands of microbial genomes shed light on interconnected biogeochemical processes in an aquifer system.</title>
        <authorList>
            <person name="Anantharaman K."/>
            <person name="Brown C.T."/>
            <person name="Hug L.A."/>
            <person name="Sharon I."/>
            <person name="Castelle C.J."/>
            <person name="Probst A.J."/>
            <person name="Thomas B.C."/>
            <person name="Singh A."/>
            <person name="Wilkins M.J."/>
            <person name="Karaoz U."/>
            <person name="Brodie E.L."/>
            <person name="Williams K.H."/>
            <person name="Hubbard S.S."/>
            <person name="Banfield J.F."/>
        </authorList>
    </citation>
    <scope>NUCLEOTIDE SEQUENCE [LARGE SCALE GENOMIC DNA]</scope>
</reference>
<evidence type="ECO:0000313" key="3">
    <source>
        <dbReference type="EMBL" id="OHA71253.1"/>
    </source>
</evidence>
<keyword evidence="1" id="KW-1133">Transmembrane helix</keyword>
<organism evidence="3 4">
    <name type="scientific">Candidatus Wildermuthbacteria bacterium RIFCSPHIGHO2_02_FULL_49_9</name>
    <dbReference type="NCBI Taxonomy" id="1802456"/>
    <lineage>
        <taxon>Bacteria</taxon>
        <taxon>Candidatus Wildermuthiibacteriota</taxon>
    </lineage>
</organism>
<evidence type="ECO:0000256" key="1">
    <source>
        <dbReference type="SAM" id="Phobius"/>
    </source>
</evidence>
<accession>A0A1G2REI5</accession>
<dbReference type="EMBL" id="MHUB01000005">
    <property type="protein sequence ID" value="OHA71253.1"/>
    <property type="molecule type" value="Genomic_DNA"/>
</dbReference>
<comment type="caution">
    <text evidence="3">The sequence shown here is derived from an EMBL/GenBank/DDBJ whole genome shotgun (WGS) entry which is preliminary data.</text>
</comment>
<evidence type="ECO:0000313" key="4">
    <source>
        <dbReference type="Proteomes" id="UP000178613"/>
    </source>
</evidence>
<proteinExistence type="predicted"/>
<sequence length="159" mass="17088">MIKEMWQNRTMKKLLSVSLLLALALSFVPVFSYAQEGLVPCGGETQPPCDACHVFKLINNIERFLLFPSPFNNGVPPVPAVAAIFLLIGGFYLLTAAGSPEKLQKAKTILAATIVGLIIVYGALLLLGAVLSSAGVAQWGDFRDWVKVECDVQFGPPSP</sequence>
<feature type="signal peptide" evidence="2">
    <location>
        <begin position="1"/>
        <end position="34"/>
    </location>
</feature>
<feature type="transmembrane region" description="Helical" evidence="1">
    <location>
        <begin position="78"/>
        <end position="97"/>
    </location>
</feature>
<keyword evidence="1" id="KW-0472">Membrane</keyword>
<dbReference type="Pfam" id="PF18895">
    <property type="entry name" value="T4SS_pilin"/>
    <property type="match status" value="1"/>
</dbReference>
<dbReference type="InterPro" id="IPR043993">
    <property type="entry name" value="T4SS_pilin"/>
</dbReference>
<keyword evidence="1" id="KW-0812">Transmembrane</keyword>